<organism evidence="5 6">
    <name type="scientific">Psychrobacillus soli</name>
    <dbReference type="NCBI Taxonomy" id="1543965"/>
    <lineage>
        <taxon>Bacteria</taxon>
        <taxon>Bacillati</taxon>
        <taxon>Bacillota</taxon>
        <taxon>Bacilli</taxon>
        <taxon>Bacillales</taxon>
        <taxon>Bacillaceae</taxon>
        <taxon>Psychrobacillus</taxon>
    </lineage>
</organism>
<dbReference type="Gene3D" id="3.40.1190.10">
    <property type="entry name" value="Mur-like, catalytic domain"/>
    <property type="match status" value="1"/>
</dbReference>
<name>A0A544SIU9_9BACI</name>
<dbReference type="OrthoDB" id="9801978at2"/>
<evidence type="ECO:0000313" key="5">
    <source>
        <dbReference type="EMBL" id="TQR05124.1"/>
    </source>
</evidence>
<dbReference type="InterPro" id="IPR036615">
    <property type="entry name" value="Mur_ligase_C_dom_sf"/>
</dbReference>
<dbReference type="Gene3D" id="3.90.190.20">
    <property type="entry name" value="Mur ligase, C-terminal domain"/>
    <property type="match status" value="1"/>
</dbReference>
<comment type="caution">
    <text evidence="5">The sequence shown here is derived from an EMBL/GenBank/DDBJ whole genome shotgun (WGS) entry which is preliminary data.</text>
</comment>
<keyword evidence="2" id="KW-0547">Nucleotide-binding</keyword>
<keyword evidence="3" id="KW-0067">ATP-binding</keyword>
<dbReference type="Proteomes" id="UP000318937">
    <property type="component" value="Unassembled WGS sequence"/>
</dbReference>
<dbReference type="InterPro" id="IPR013221">
    <property type="entry name" value="Mur_ligase_cen"/>
</dbReference>
<dbReference type="GO" id="GO:0005524">
    <property type="term" value="F:ATP binding"/>
    <property type="evidence" value="ECO:0007669"/>
    <property type="project" value="UniProtKB-KW"/>
</dbReference>
<keyword evidence="6" id="KW-1185">Reference proteome</keyword>
<dbReference type="SUPFAM" id="SSF53244">
    <property type="entry name" value="MurD-like peptide ligases, peptide-binding domain"/>
    <property type="match status" value="1"/>
</dbReference>
<protein>
    <submittedName>
        <fullName evidence="5">UDP-N-acetylmuramoyl-tripeptide--D-alanyl-D-alanine ligase</fullName>
    </submittedName>
</protein>
<dbReference type="RefSeq" id="WP_142609321.1">
    <property type="nucleotide sequence ID" value="NZ_VDGG01000074.1"/>
</dbReference>
<gene>
    <name evidence="5" type="ORF">FG383_19860</name>
</gene>
<dbReference type="InterPro" id="IPR036565">
    <property type="entry name" value="Mur-like_cat_sf"/>
</dbReference>
<dbReference type="EMBL" id="VDGG01000074">
    <property type="protein sequence ID" value="TQR05124.1"/>
    <property type="molecule type" value="Genomic_DNA"/>
</dbReference>
<evidence type="ECO:0000256" key="1">
    <source>
        <dbReference type="ARBA" id="ARBA00022598"/>
    </source>
</evidence>
<dbReference type="InterPro" id="IPR051046">
    <property type="entry name" value="MurCDEF_CellWall_CoF430Synth"/>
</dbReference>
<dbReference type="PANTHER" id="PTHR43024">
    <property type="entry name" value="UDP-N-ACETYLMURAMOYL-TRIPEPTIDE--D-ALANYL-D-ALANINE LIGASE"/>
    <property type="match status" value="1"/>
</dbReference>
<evidence type="ECO:0000259" key="4">
    <source>
        <dbReference type="Pfam" id="PF08245"/>
    </source>
</evidence>
<dbReference type="SUPFAM" id="SSF53623">
    <property type="entry name" value="MurD-like peptide ligases, catalytic domain"/>
    <property type="match status" value="1"/>
</dbReference>
<evidence type="ECO:0000256" key="3">
    <source>
        <dbReference type="ARBA" id="ARBA00022840"/>
    </source>
</evidence>
<proteinExistence type="predicted"/>
<accession>A0A544SIU9</accession>
<dbReference type="Pfam" id="PF08245">
    <property type="entry name" value="Mur_ligase_M"/>
    <property type="match status" value="1"/>
</dbReference>
<sequence>MKPHPVSFIRTIISGELVQGSDEVTVHYGAYRLKQIKRENTILFTDKRIIDWRSLKKFFPLVLATEWKYNKDEIPENVTVIQVTNADEAYWKFVRYYRSKFQIPVVAITGTSGKTTTKEMIKHILSADRIVTATSLTSNSRTANLQYLLNIDEETDAAVFETAVGAPGDVLNAGEYFKPTIGIITNIGAHHLNYCKTLEGYIEAKGEMVKIINPTGVLIINRDDSNTSKIDLESFRGKIIKIGTHSTCHFRARNIQYAQDGMQFSIKHKKRNYQMYVPGFGVHQVYNALAAIAAVYEMGVTIPEAAHHLKTFRKFNKQLQVVDGINDSVIIDDTWSITTTSLEAALKVLNEVGKDKKKIAIIGTITDLGSWGYTIHEQAGELIYQIGVDVLITIGEHASIMADHAVKRGLTSPVYTFRNEVLVLNLLNKIVDANTIVLIKGDMYSQPIIELASKLRKKK</sequence>
<dbReference type="GO" id="GO:0016881">
    <property type="term" value="F:acid-amino acid ligase activity"/>
    <property type="evidence" value="ECO:0007669"/>
    <property type="project" value="InterPro"/>
</dbReference>
<reference evidence="5 6" key="1">
    <citation type="submission" date="2019-05" db="EMBL/GenBank/DDBJ databases">
        <title>Psychrobacillus vulpis sp. nov., a new species isolated from feces of a red fox that inhabits in The Tablas de Daimiel Natural Park, Albacete, Spain.</title>
        <authorList>
            <person name="Rodriguez M."/>
            <person name="Reina J.C."/>
            <person name="Bejar V."/>
            <person name="Llamas I."/>
        </authorList>
    </citation>
    <scope>NUCLEOTIDE SEQUENCE [LARGE SCALE GENOMIC DNA]</scope>
    <source>
        <strain evidence="5 6">NHI-2</strain>
    </source>
</reference>
<evidence type="ECO:0000313" key="6">
    <source>
        <dbReference type="Proteomes" id="UP000318937"/>
    </source>
</evidence>
<evidence type="ECO:0000256" key="2">
    <source>
        <dbReference type="ARBA" id="ARBA00022741"/>
    </source>
</evidence>
<dbReference type="PANTHER" id="PTHR43024:SF1">
    <property type="entry name" value="UDP-N-ACETYLMURAMOYL-TRIPEPTIDE--D-ALANYL-D-ALANINE LIGASE"/>
    <property type="match status" value="1"/>
</dbReference>
<keyword evidence="1 5" id="KW-0436">Ligase</keyword>
<dbReference type="AlphaFoldDB" id="A0A544SIU9"/>
<feature type="domain" description="Mur ligase central" evidence="4">
    <location>
        <begin position="108"/>
        <end position="295"/>
    </location>
</feature>